<gene>
    <name evidence="2" type="ORF">BDQ12DRAFT_700648</name>
</gene>
<evidence type="ECO:0000259" key="1">
    <source>
        <dbReference type="Pfam" id="PF17921"/>
    </source>
</evidence>
<proteinExistence type="predicted"/>
<sequence length="185" mass="21403">MFNNEGNMSHDDLRHKAFFATWSLIHEHFWWPYMGFDIMWFLHTCYLCQLCQTKCILIPPTVATPAPLFAKVYMDTMDIICHWGTLLKIVTDNSKAFIKAMDHISKKYHIKHIHISSYNSPANSIVERSHYDIHKALFKAADSEQSKWSASFTGTHLLLPLDIIEATYLLLPPESILSTTEHIAH</sequence>
<protein>
    <recommendedName>
        <fullName evidence="1">Integrase zinc-binding domain-containing protein</fullName>
    </recommendedName>
</protein>
<dbReference type="InterPro" id="IPR041588">
    <property type="entry name" value="Integrase_H2C2"/>
</dbReference>
<evidence type="ECO:0000313" key="3">
    <source>
        <dbReference type="Proteomes" id="UP000308652"/>
    </source>
</evidence>
<dbReference type="SUPFAM" id="SSF53098">
    <property type="entry name" value="Ribonuclease H-like"/>
    <property type="match status" value="1"/>
</dbReference>
<accession>A0A5C3LP31</accession>
<dbReference type="AlphaFoldDB" id="A0A5C3LP31"/>
<dbReference type="GO" id="GO:0003676">
    <property type="term" value="F:nucleic acid binding"/>
    <property type="evidence" value="ECO:0007669"/>
    <property type="project" value="InterPro"/>
</dbReference>
<evidence type="ECO:0000313" key="2">
    <source>
        <dbReference type="EMBL" id="TFK33756.1"/>
    </source>
</evidence>
<organism evidence="2 3">
    <name type="scientific">Crucibulum laeve</name>
    <dbReference type="NCBI Taxonomy" id="68775"/>
    <lineage>
        <taxon>Eukaryota</taxon>
        <taxon>Fungi</taxon>
        <taxon>Dikarya</taxon>
        <taxon>Basidiomycota</taxon>
        <taxon>Agaricomycotina</taxon>
        <taxon>Agaricomycetes</taxon>
        <taxon>Agaricomycetidae</taxon>
        <taxon>Agaricales</taxon>
        <taxon>Agaricineae</taxon>
        <taxon>Nidulariaceae</taxon>
        <taxon>Crucibulum</taxon>
    </lineage>
</organism>
<dbReference type="Gene3D" id="3.30.420.10">
    <property type="entry name" value="Ribonuclease H-like superfamily/Ribonuclease H"/>
    <property type="match status" value="1"/>
</dbReference>
<reference evidence="2 3" key="1">
    <citation type="journal article" date="2019" name="Nat. Ecol. Evol.">
        <title>Megaphylogeny resolves global patterns of mushroom evolution.</title>
        <authorList>
            <person name="Varga T."/>
            <person name="Krizsan K."/>
            <person name="Foldi C."/>
            <person name="Dima B."/>
            <person name="Sanchez-Garcia M."/>
            <person name="Sanchez-Ramirez S."/>
            <person name="Szollosi G.J."/>
            <person name="Szarkandi J.G."/>
            <person name="Papp V."/>
            <person name="Albert L."/>
            <person name="Andreopoulos W."/>
            <person name="Angelini C."/>
            <person name="Antonin V."/>
            <person name="Barry K.W."/>
            <person name="Bougher N.L."/>
            <person name="Buchanan P."/>
            <person name="Buyck B."/>
            <person name="Bense V."/>
            <person name="Catcheside P."/>
            <person name="Chovatia M."/>
            <person name="Cooper J."/>
            <person name="Damon W."/>
            <person name="Desjardin D."/>
            <person name="Finy P."/>
            <person name="Geml J."/>
            <person name="Haridas S."/>
            <person name="Hughes K."/>
            <person name="Justo A."/>
            <person name="Karasinski D."/>
            <person name="Kautmanova I."/>
            <person name="Kiss B."/>
            <person name="Kocsube S."/>
            <person name="Kotiranta H."/>
            <person name="LaButti K.M."/>
            <person name="Lechner B.E."/>
            <person name="Liimatainen K."/>
            <person name="Lipzen A."/>
            <person name="Lukacs Z."/>
            <person name="Mihaltcheva S."/>
            <person name="Morgado L.N."/>
            <person name="Niskanen T."/>
            <person name="Noordeloos M.E."/>
            <person name="Ohm R.A."/>
            <person name="Ortiz-Santana B."/>
            <person name="Ovrebo C."/>
            <person name="Racz N."/>
            <person name="Riley R."/>
            <person name="Savchenko A."/>
            <person name="Shiryaev A."/>
            <person name="Soop K."/>
            <person name="Spirin V."/>
            <person name="Szebenyi C."/>
            <person name="Tomsovsky M."/>
            <person name="Tulloss R.E."/>
            <person name="Uehling J."/>
            <person name="Grigoriev I.V."/>
            <person name="Vagvolgyi C."/>
            <person name="Papp T."/>
            <person name="Martin F.M."/>
            <person name="Miettinen O."/>
            <person name="Hibbett D.S."/>
            <person name="Nagy L.G."/>
        </authorList>
    </citation>
    <scope>NUCLEOTIDE SEQUENCE [LARGE SCALE GENOMIC DNA]</scope>
    <source>
        <strain evidence="2 3">CBS 166.37</strain>
    </source>
</reference>
<dbReference type="Proteomes" id="UP000308652">
    <property type="component" value="Unassembled WGS sequence"/>
</dbReference>
<keyword evidence="3" id="KW-1185">Reference proteome</keyword>
<dbReference type="InterPro" id="IPR036397">
    <property type="entry name" value="RNaseH_sf"/>
</dbReference>
<feature type="domain" description="Integrase zinc-binding" evidence="1">
    <location>
        <begin position="8"/>
        <end position="53"/>
    </location>
</feature>
<dbReference type="STRING" id="68775.A0A5C3LP31"/>
<dbReference type="EMBL" id="ML213642">
    <property type="protein sequence ID" value="TFK33756.1"/>
    <property type="molecule type" value="Genomic_DNA"/>
</dbReference>
<dbReference type="Gene3D" id="1.10.340.70">
    <property type="match status" value="1"/>
</dbReference>
<dbReference type="OrthoDB" id="446925at2759"/>
<name>A0A5C3LP31_9AGAR</name>
<dbReference type="InterPro" id="IPR012337">
    <property type="entry name" value="RNaseH-like_sf"/>
</dbReference>
<dbReference type="Pfam" id="PF17921">
    <property type="entry name" value="Integrase_H2C2"/>
    <property type="match status" value="1"/>
</dbReference>